<evidence type="ECO:0000256" key="1">
    <source>
        <dbReference type="SAM" id="MobiDB-lite"/>
    </source>
</evidence>
<feature type="transmembrane region" description="Helical" evidence="2">
    <location>
        <begin position="250"/>
        <end position="269"/>
    </location>
</feature>
<dbReference type="EMBL" id="AHZU02001529">
    <property type="protein sequence ID" value="KFG31403.1"/>
    <property type="molecule type" value="Genomic_DNA"/>
</dbReference>
<accession>A0A086JGY5</accession>
<comment type="caution">
    <text evidence="3">The sequence shown here is derived from an EMBL/GenBank/DDBJ whole genome shotgun (WGS) entry which is preliminary data.</text>
</comment>
<feature type="compositionally biased region" description="Polar residues" evidence="1">
    <location>
        <begin position="117"/>
        <end position="136"/>
    </location>
</feature>
<dbReference type="VEuPathDB" id="ToxoDB:TGDOM2_257572"/>
<evidence type="ECO:0000313" key="4">
    <source>
        <dbReference type="Proteomes" id="UP000028837"/>
    </source>
</evidence>
<name>A0A086JGY5_TOXGO</name>
<dbReference type="OrthoDB" id="10412630at2759"/>
<gene>
    <name evidence="3" type="ORF">TGDOM2_257572</name>
</gene>
<evidence type="ECO:0000313" key="3">
    <source>
        <dbReference type="EMBL" id="KFG31403.1"/>
    </source>
</evidence>
<dbReference type="Proteomes" id="UP000028837">
    <property type="component" value="Unassembled WGS sequence"/>
</dbReference>
<keyword evidence="2" id="KW-1133">Transmembrane helix</keyword>
<feature type="transmembrane region" description="Helical" evidence="2">
    <location>
        <begin position="185"/>
        <end position="207"/>
    </location>
</feature>
<feature type="region of interest" description="Disordered" evidence="1">
    <location>
        <begin position="117"/>
        <end position="138"/>
    </location>
</feature>
<feature type="region of interest" description="Disordered" evidence="1">
    <location>
        <begin position="1"/>
        <end position="23"/>
    </location>
</feature>
<keyword evidence="2" id="KW-0472">Membrane</keyword>
<sequence length="329" mass="35351">MRSPSPAPLSVPPSRVEHTQGGRRTLAPAFDRQTRSSSLLPKLLRSPFLSVCSRSASTLFVALVAFVLLSSSVTRAPLGQAATLDESQDVSSWLNVDEAPLWPTTKNLHPEDFVQETENVTQSKGSSDTVTSSLTRTGPWRLPASPLEELGLVRGQNLGGGGQTWGSPASSHGYRPLRLSGRNRAASRSVAALAVMMSLVFLTVFLAHRVTTRGRKPKALLNMVANSLPRLGTGSRADAQRSARRSALRLFAGISVLLGLAVATAIFAFDDETLPILKPVREAVQPYVDEWAPVVEAYLRPLYDSVGAFMPANVSSKTTGRPPSSQSRQ</sequence>
<evidence type="ECO:0000256" key="2">
    <source>
        <dbReference type="SAM" id="Phobius"/>
    </source>
</evidence>
<proteinExistence type="predicted"/>
<protein>
    <submittedName>
        <fullName evidence="3">Putative transmembrane protein</fullName>
    </submittedName>
</protein>
<reference evidence="3 4" key="1">
    <citation type="submission" date="2014-02" db="EMBL/GenBank/DDBJ databases">
        <authorList>
            <person name="Sibley D."/>
            <person name="Venepally P."/>
            <person name="Karamycheva S."/>
            <person name="Hadjithomas M."/>
            <person name="Khan A."/>
            <person name="Brunk B."/>
            <person name="Roos D."/>
            <person name="Caler E."/>
            <person name="Lorenzi H."/>
        </authorList>
    </citation>
    <scope>NUCLEOTIDE SEQUENCE [LARGE SCALE GENOMIC DNA]</scope>
    <source>
        <strain evidence="3 4">GAB2-2007-GAL-DOM2</strain>
    </source>
</reference>
<organism evidence="3 4">
    <name type="scientific">Toxoplasma gondii GAB2-2007-GAL-DOM2</name>
    <dbReference type="NCBI Taxonomy" id="1130820"/>
    <lineage>
        <taxon>Eukaryota</taxon>
        <taxon>Sar</taxon>
        <taxon>Alveolata</taxon>
        <taxon>Apicomplexa</taxon>
        <taxon>Conoidasida</taxon>
        <taxon>Coccidia</taxon>
        <taxon>Eucoccidiorida</taxon>
        <taxon>Eimeriorina</taxon>
        <taxon>Sarcocystidae</taxon>
        <taxon>Toxoplasma</taxon>
    </lineage>
</organism>
<keyword evidence="2 3" id="KW-0812">Transmembrane</keyword>
<dbReference type="AlphaFoldDB" id="A0A086JGY5"/>
<feature type="compositionally biased region" description="Pro residues" evidence="1">
    <location>
        <begin position="1"/>
        <end position="11"/>
    </location>
</feature>